<keyword evidence="12" id="KW-1185">Reference proteome</keyword>
<dbReference type="FunFam" id="3.40.50.300:FF:000012">
    <property type="entry name" value="Transitional endoplasmic reticulum ATPase"/>
    <property type="match status" value="1"/>
</dbReference>
<dbReference type="GO" id="GO:0005524">
    <property type="term" value="F:ATP binding"/>
    <property type="evidence" value="ECO:0007669"/>
    <property type="project" value="UniProtKB-KW"/>
</dbReference>
<dbReference type="InterPro" id="IPR050168">
    <property type="entry name" value="AAA_ATPase_domain"/>
</dbReference>
<keyword evidence="5" id="KW-0067">ATP-binding</keyword>
<evidence type="ECO:0000259" key="10">
    <source>
        <dbReference type="SMART" id="SM01073"/>
    </source>
</evidence>
<evidence type="ECO:0000256" key="3">
    <source>
        <dbReference type="ARBA" id="ARBA00022490"/>
    </source>
</evidence>
<organism evidence="11 12">
    <name type="scientific">Equus caballus</name>
    <name type="common">Horse</name>
    <dbReference type="NCBI Taxonomy" id="9796"/>
    <lineage>
        <taxon>Eukaryota</taxon>
        <taxon>Metazoa</taxon>
        <taxon>Chordata</taxon>
        <taxon>Craniata</taxon>
        <taxon>Vertebrata</taxon>
        <taxon>Euteleostomi</taxon>
        <taxon>Mammalia</taxon>
        <taxon>Eutheria</taxon>
        <taxon>Laurasiatheria</taxon>
        <taxon>Perissodactyla</taxon>
        <taxon>Equidae</taxon>
        <taxon>Equus</taxon>
    </lineage>
</organism>
<feature type="domain" description="AAA+ ATPase" evidence="9">
    <location>
        <begin position="660"/>
        <end position="794"/>
    </location>
</feature>
<evidence type="ECO:0000313" key="11">
    <source>
        <dbReference type="Ensembl" id="ENSECAP00000023571.2"/>
    </source>
</evidence>
<reference evidence="11" key="2">
    <citation type="submission" date="2025-08" db="UniProtKB">
        <authorList>
            <consortium name="Ensembl"/>
        </authorList>
    </citation>
    <scope>IDENTIFICATION</scope>
    <source>
        <strain evidence="11">Thoroughbred</strain>
    </source>
</reference>
<dbReference type="PANTHER" id="PTHR23077">
    <property type="entry name" value="AAA-FAMILY ATPASE"/>
    <property type="match status" value="1"/>
</dbReference>
<dbReference type="InterPro" id="IPR009010">
    <property type="entry name" value="Asp_de-COase-like_dom_sf"/>
</dbReference>
<dbReference type="FunFam" id="1.10.8.60:FF:000068">
    <property type="entry name" value="spermatogenesis-associated protein 5 isoform X1"/>
    <property type="match status" value="1"/>
</dbReference>
<feature type="compositionally biased region" description="Basic residues" evidence="8">
    <location>
        <begin position="1"/>
        <end position="11"/>
    </location>
</feature>
<evidence type="ECO:0000256" key="6">
    <source>
        <dbReference type="ARBA" id="ARBA00048883"/>
    </source>
</evidence>
<dbReference type="SUPFAM" id="SSF52540">
    <property type="entry name" value="P-loop containing nucleoside triphosphate hydrolases"/>
    <property type="match status" value="2"/>
</dbReference>
<dbReference type="Pfam" id="PF00004">
    <property type="entry name" value="AAA"/>
    <property type="match status" value="2"/>
</dbReference>
<dbReference type="VGNC" id="VGNC:23495">
    <property type="gene designation" value="AFG2A"/>
</dbReference>
<name>A0A3Q2GSQ0_HORSE</name>
<evidence type="ECO:0000313" key="13">
    <source>
        <dbReference type="VGNC" id="VGNC:23495"/>
    </source>
</evidence>
<dbReference type="CDD" id="cd19511">
    <property type="entry name" value="RecA-like_CDC48_r2-like"/>
    <property type="match status" value="1"/>
</dbReference>
<dbReference type="SUPFAM" id="SSF50692">
    <property type="entry name" value="ADC-like"/>
    <property type="match status" value="1"/>
</dbReference>
<comment type="similarity">
    <text evidence="7">Belongs to the AAA ATPase family. AFG2 subfamily.</text>
</comment>
<keyword evidence="3" id="KW-0963">Cytoplasm</keyword>
<dbReference type="Gene3D" id="1.10.8.60">
    <property type="match status" value="1"/>
</dbReference>
<dbReference type="ExpressionAtlas" id="A0A3Q2GSQ0">
    <property type="expression patterns" value="baseline"/>
</dbReference>
<dbReference type="GO" id="GO:0016887">
    <property type="term" value="F:ATP hydrolysis activity"/>
    <property type="evidence" value="ECO:0007669"/>
    <property type="project" value="InterPro"/>
</dbReference>
<dbReference type="GeneTree" id="ENSGT00940000157323"/>
<keyword evidence="4" id="KW-0547">Nucleotide-binding</keyword>
<dbReference type="Ensembl" id="ENSECAT00000052469.2">
    <property type="protein sequence ID" value="ENSECAP00000023571.2"/>
    <property type="gene ID" value="ENSECAG00000014176.4"/>
</dbReference>
<dbReference type="Proteomes" id="UP000002281">
    <property type="component" value="Chromosome 2"/>
</dbReference>
<comment type="subcellular location">
    <subcellularLocation>
        <location evidence="1">Cytoplasm</location>
    </subcellularLocation>
</comment>
<dbReference type="Bgee" id="ENSECAG00000014176">
    <property type="expression patterns" value="Expressed in inner cell mass and 23 other cell types or tissues"/>
</dbReference>
<evidence type="ECO:0000256" key="4">
    <source>
        <dbReference type="ARBA" id="ARBA00022741"/>
    </source>
</evidence>
<dbReference type="InterPro" id="IPR027417">
    <property type="entry name" value="P-loop_NTPase"/>
</dbReference>
<dbReference type="PANTHER" id="PTHR23077:SF27">
    <property type="entry name" value="ATPASE FAMILY GENE 2 PROTEIN HOMOLOG A"/>
    <property type="match status" value="1"/>
</dbReference>
<dbReference type="InterPro" id="IPR003593">
    <property type="entry name" value="AAA+_ATPase"/>
</dbReference>
<gene>
    <name evidence="11 13" type="primary">AFG2A</name>
</gene>
<dbReference type="PROSITE" id="PS00674">
    <property type="entry name" value="AAA"/>
    <property type="match status" value="1"/>
</dbReference>
<evidence type="ECO:0000256" key="7">
    <source>
        <dbReference type="ARBA" id="ARBA00061477"/>
    </source>
</evidence>
<dbReference type="Gene3D" id="2.40.40.20">
    <property type="match status" value="1"/>
</dbReference>
<feature type="region of interest" description="Disordered" evidence="8">
    <location>
        <begin position="1"/>
        <end position="28"/>
    </location>
</feature>
<feature type="domain" description="AAA+ ATPase" evidence="9">
    <location>
        <begin position="386"/>
        <end position="525"/>
    </location>
</feature>
<dbReference type="AlphaFoldDB" id="A0A3Q2GSQ0"/>
<dbReference type="InterPro" id="IPR003959">
    <property type="entry name" value="ATPase_AAA_core"/>
</dbReference>
<dbReference type="CDD" id="cd19503">
    <property type="entry name" value="RecA-like_CDC48_NLV2_r1-like"/>
    <property type="match status" value="1"/>
</dbReference>
<feature type="domain" description="CDC48 N-terminal subdomain" evidence="10">
    <location>
        <begin position="45"/>
        <end position="136"/>
    </location>
</feature>
<sequence length="838" mass="91053">MSSKKSRKRLNRSGEGGSLSPSAAPCAAGASASPAGPGIAAVAGTLAVTNFLEKDDKVPKTFQNSLVQLGLNTMKSANICIGRPVLLTSLDGKQEVYTAWPVSGFPGGKVGLSEMAQKNIGVRIGDAIQVQPLLGAVLQAEEMDVALSDKNVDINEEQLTGCLLRKLDGKIVLPGNFLYCTFYGRPCKLQVLQVKGVDGTILRKPQSDSDTDTQGMTSKWSSTETSTLDISVQLSQLDLEEPQDPTSSSTPCKPVDDRMIKKAGDILLDVTQSPGDDGGLGLEEATGLTCSFESAREGNEQLVNKERLLKSASLGAKCNTDTFYFISSTTRVSFTKIRTNSKEQDNQFKVTYDMIGGLNSQLKAIREIIELPLKQPELFKSYGIPPPRGVLLYGPPGTGKTMIARAVANEVGAYVSIINGPEIISKFYGETEARLRQIFAEATLRHPSIIFIDELDALCPKREGAQNEVEKRIVASLLTLMDGIGSEGSEGQVLVLGATNRPHALDAALRRPGRFDKEIEIGVPNAQDRLDILQKLVRRVPHLLTKAELLQLANSAHGYVGADLKALCNEAGLYALRRVLKKQPNLPDSKVAGLVKITLNDFLQGMNDIRPSAMREVAIDVPNVSWSDIGGVENIKLKLKQAVEWPLKHPESFIRMGIQPPKGVLLYGPPGCSKTMIAKALANESGLNFLAIKGPELMNKYVGESERAIREIFRKARAVAPSIIFFDELDALAIERGSSSGAGNVADRVLAQLLTEMDGIEQLKDVTILAATNRPDRIDKIIAVCREAALLTLEEDIQARCIMRRHFTQALNTVTPRIPESLIRFYEDYQEKSGLHTL</sequence>
<dbReference type="Pfam" id="PF17862">
    <property type="entry name" value="AAA_lid_3"/>
    <property type="match status" value="1"/>
</dbReference>
<dbReference type="FunFam" id="3.40.50.300:FF:000567">
    <property type="entry name" value="ATPase, AAA family protein"/>
    <property type="match status" value="1"/>
</dbReference>
<dbReference type="Gene3D" id="3.40.50.300">
    <property type="entry name" value="P-loop containing nucleotide triphosphate hydrolases"/>
    <property type="match status" value="2"/>
</dbReference>
<dbReference type="GO" id="GO:0005737">
    <property type="term" value="C:cytoplasm"/>
    <property type="evidence" value="ECO:0007669"/>
    <property type="project" value="UniProtKB-SubCell"/>
</dbReference>
<feature type="region of interest" description="Disordered" evidence="8">
    <location>
        <begin position="202"/>
        <end position="226"/>
    </location>
</feature>
<dbReference type="InterPro" id="IPR003338">
    <property type="entry name" value="CDC4_N-term_subdom"/>
</dbReference>
<evidence type="ECO:0000256" key="5">
    <source>
        <dbReference type="ARBA" id="ARBA00022840"/>
    </source>
</evidence>
<feature type="compositionally biased region" description="Low complexity" evidence="8">
    <location>
        <begin position="18"/>
        <end position="28"/>
    </location>
</feature>
<dbReference type="FunFam" id="2.40.40.20:FF:000015">
    <property type="entry name" value="spermatogenesis-associated protein 5 isoform X2"/>
    <property type="match status" value="1"/>
</dbReference>
<accession>A0A3Q2GSQ0</accession>
<dbReference type="InterPro" id="IPR041569">
    <property type="entry name" value="AAA_lid_3"/>
</dbReference>
<reference evidence="11" key="3">
    <citation type="submission" date="2025-09" db="UniProtKB">
        <authorList>
            <consortium name="Ensembl"/>
        </authorList>
    </citation>
    <scope>IDENTIFICATION</scope>
    <source>
        <strain evidence="11">Thoroughbred</strain>
    </source>
</reference>
<comment type="catalytic activity">
    <reaction evidence="6">
        <text>ATP + H2O = ADP + phosphate + H(+)</text>
        <dbReference type="Rhea" id="RHEA:13065"/>
        <dbReference type="ChEBI" id="CHEBI:15377"/>
        <dbReference type="ChEBI" id="CHEBI:15378"/>
        <dbReference type="ChEBI" id="CHEBI:30616"/>
        <dbReference type="ChEBI" id="CHEBI:43474"/>
        <dbReference type="ChEBI" id="CHEBI:456216"/>
        <dbReference type="EC" id="3.6.4.6"/>
    </reaction>
</comment>
<feature type="compositionally biased region" description="Polar residues" evidence="8">
    <location>
        <begin position="212"/>
        <end position="226"/>
    </location>
</feature>
<dbReference type="SMART" id="SM00382">
    <property type="entry name" value="AAA"/>
    <property type="match status" value="2"/>
</dbReference>
<dbReference type="InterPro" id="IPR003960">
    <property type="entry name" value="ATPase_AAA_CS"/>
</dbReference>
<evidence type="ECO:0000256" key="1">
    <source>
        <dbReference type="ARBA" id="ARBA00004496"/>
    </source>
</evidence>
<evidence type="ECO:0000256" key="8">
    <source>
        <dbReference type="SAM" id="MobiDB-lite"/>
    </source>
</evidence>
<evidence type="ECO:0000259" key="9">
    <source>
        <dbReference type="SMART" id="SM00382"/>
    </source>
</evidence>
<evidence type="ECO:0000313" key="12">
    <source>
        <dbReference type="Proteomes" id="UP000002281"/>
    </source>
</evidence>
<reference evidence="11 12" key="1">
    <citation type="journal article" date="2009" name="Science">
        <title>Genome sequence, comparative analysis, and population genetics of the domestic horse.</title>
        <authorList>
            <consortium name="Broad Institute Genome Sequencing Platform"/>
            <consortium name="Broad Institute Whole Genome Assembly Team"/>
            <person name="Wade C.M."/>
            <person name="Giulotto E."/>
            <person name="Sigurdsson S."/>
            <person name="Zoli M."/>
            <person name="Gnerre S."/>
            <person name="Imsland F."/>
            <person name="Lear T.L."/>
            <person name="Adelson D.L."/>
            <person name="Bailey E."/>
            <person name="Bellone R.R."/>
            <person name="Bloecker H."/>
            <person name="Distl O."/>
            <person name="Edgar R.C."/>
            <person name="Garber M."/>
            <person name="Leeb T."/>
            <person name="Mauceli E."/>
            <person name="MacLeod J.N."/>
            <person name="Penedo M.C.T."/>
            <person name="Raison J.M."/>
            <person name="Sharpe T."/>
            <person name="Vogel J."/>
            <person name="Andersson L."/>
            <person name="Antczak D.F."/>
            <person name="Biagi T."/>
            <person name="Binns M.M."/>
            <person name="Chowdhary B.P."/>
            <person name="Coleman S.J."/>
            <person name="Della Valle G."/>
            <person name="Fryc S."/>
            <person name="Guerin G."/>
            <person name="Hasegawa T."/>
            <person name="Hill E.W."/>
            <person name="Jurka J."/>
            <person name="Kiialainen A."/>
            <person name="Lindgren G."/>
            <person name="Liu J."/>
            <person name="Magnani E."/>
            <person name="Mickelson J.R."/>
            <person name="Murray J."/>
            <person name="Nergadze S.G."/>
            <person name="Onofrio R."/>
            <person name="Pedroni S."/>
            <person name="Piras M.F."/>
            <person name="Raudsepp T."/>
            <person name="Rocchi M."/>
            <person name="Roeed K.H."/>
            <person name="Ryder O.A."/>
            <person name="Searle S."/>
            <person name="Skow L."/>
            <person name="Swinburne J.E."/>
            <person name="Syvaenen A.C."/>
            <person name="Tozaki T."/>
            <person name="Valberg S.J."/>
            <person name="Vaudin M."/>
            <person name="White J.R."/>
            <person name="Zody M.C."/>
            <person name="Lander E.S."/>
            <person name="Lindblad-Toh K."/>
        </authorList>
    </citation>
    <scope>NUCLEOTIDE SEQUENCE [LARGE SCALE GENOMIC DNA]</scope>
    <source>
        <strain evidence="11 12">Thoroughbred</strain>
    </source>
</reference>
<evidence type="ECO:0000256" key="2">
    <source>
        <dbReference type="ARBA" id="ARBA00012674"/>
    </source>
</evidence>
<proteinExistence type="inferred from homology"/>
<dbReference type="SMART" id="SM01073">
    <property type="entry name" value="CDC48_N"/>
    <property type="match status" value="1"/>
</dbReference>
<dbReference type="EC" id="3.6.4.6" evidence="2"/>
<protein>
    <recommendedName>
        <fullName evidence="2">vesicle-fusing ATPase</fullName>
        <ecNumber evidence="2">3.6.4.6</ecNumber>
    </recommendedName>
</protein>